<dbReference type="InterPro" id="IPR029060">
    <property type="entry name" value="PIN-like_dom_sf"/>
</dbReference>
<evidence type="ECO:0000256" key="6">
    <source>
        <dbReference type="ARBA" id="ARBA00022842"/>
    </source>
</evidence>
<gene>
    <name evidence="9" type="ORF">VSS37_12670</name>
</gene>
<comment type="caution">
    <text evidence="9">The sequence shown here is derived from an EMBL/GenBank/DDBJ whole genome shotgun (WGS) entry which is preliminary data.</text>
</comment>
<dbReference type="PANTHER" id="PTHR33653:SF1">
    <property type="entry name" value="RIBONUCLEASE VAPC2"/>
    <property type="match status" value="1"/>
</dbReference>
<keyword evidence="5" id="KW-0378">Hydrolase</keyword>
<name>A0ABU6CYB4_9GAMM</name>
<keyword evidence="2" id="KW-1277">Toxin-antitoxin system</keyword>
<keyword evidence="3" id="KW-0540">Nuclease</keyword>
<dbReference type="SUPFAM" id="SSF88723">
    <property type="entry name" value="PIN domain-like"/>
    <property type="match status" value="1"/>
</dbReference>
<proteinExistence type="inferred from homology"/>
<accession>A0ABU6CYB4</accession>
<organism evidence="9 10">
    <name type="scientific">Candidatus Thiothrix phosphatis</name>
    <dbReference type="NCBI Taxonomy" id="3112415"/>
    <lineage>
        <taxon>Bacteria</taxon>
        <taxon>Pseudomonadati</taxon>
        <taxon>Pseudomonadota</taxon>
        <taxon>Gammaproteobacteria</taxon>
        <taxon>Thiotrichales</taxon>
        <taxon>Thiotrichaceae</taxon>
        <taxon>Thiothrix</taxon>
    </lineage>
</organism>
<dbReference type="Proteomes" id="UP001308005">
    <property type="component" value="Unassembled WGS sequence"/>
</dbReference>
<evidence type="ECO:0000256" key="5">
    <source>
        <dbReference type="ARBA" id="ARBA00022801"/>
    </source>
</evidence>
<dbReference type="InterPro" id="IPR002716">
    <property type="entry name" value="PIN_dom"/>
</dbReference>
<dbReference type="PANTHER" id="PTHR33653">
    <property type="entry name" value="RIBONUCLEASE VAPC2"/>
    <property type="match status" value="1"/>
</dbReference>
<evidence type="ECO:0000256" key="7">
    <source>
        <dbReference type="ARBA" id="ARBA00038093"/>
    </source>
</evidence>
<evidence type="ECO:0000259" key="8">
    <source>
        <dbReference type="Pfam" id="PF01850"/>
    </source>
</evidence>
<sequence length="138" mass="15695">MSEYLIDTNVLLDVIGADEQFGERSRLLLEQLSEQGVLIINPVIYAEIGAMCDSLEELNELLPESLFRRDSIPWEAHFLAGQAFRRYRHNKGQQKRVLADFLIAAHAAYSGYTLVSRDSGHKRYFNMELLNPAVQAVP</sequence>
<evidence type="ECO:0000256" key="4">
    <source>
        <dbReference type="ARBA" id="ARBA00022723"/>
    </source>
</evidence>
<keyword evidence="4" id="KW-0479">Metal-binding</keyword>
<dbReference type="CDD" id="cd09854">
    <property type="entry name" value="PIN_VapC-like"/>
    <property type="match status" value="1"/>
</dbReference>
<evidence type="ECO:0000313" key="10">
    <source>
        <dbReference type="Proteomes" id="UP001308005"/>
    </source>
</evidence>
<protein>
    <submittedName>
        <fullName evidence="9">Type II toxin-antitoxin system VapC family toxin</fullName>
    </submittedName>
</protein>
<keyword evidence="6" id="KW-0460">Magnesium</keyword>
<dbReference type="Pfam" id="PF01850">
    <property type="entry name" value="PIN"/>
    <property type="match status" value="1"/>
</dbReference>
<dbReference type="Gene3D" id="3.40.50.1010">
    <property type="entry name" value="5'-nuclease"/>
    <property type="match status" value="1"/>
</dbReference>
<evidence type="ECO:0000256" key="3">
    <source>
        <dbReference type="ARBA" id="ARBA00022722"/>
    </source>
</evidence>
<reference evidence="10" key="1">
    <citation type="submission" date="2023-07" db="EMBL/GenBank/DDBJ databases">
        <title>The carbon used by Thiothrix.</title>
        <authorList>
            <person name="Chen L."/>
        </authorList>
    </citation>
    <scope>NUCLEOTIDE SEQUENCE [LARGE SCALE GENOMIC DNA]</scope>
</reference>
<evidence type="ECO:0000313" key="9">
    <source>
        <dbReference type="EMBL" id="MEB4591838.1"/>
    </source>
</evidence>
<comment type="similarity">
    <text evidence="7">Belongs to the PINc/VapC protein family.</text>
</comment>
<feature type="domain" description="PIN" evidence="8">
    <location>
        <begin position="4"/>
        <end position="124"/>
    </location>
</feature>
<evidence type="ECO:0000256" key="2">
    <source>
        <dbReference type="ARBA" id="ARBA00022649"/>
    </source>
</evidence>
<keyword evidence="10" id="KW-1185">Reference proteome</keyword>
<comment type="cofactor">
    <cofactor evidence="1">
        <name>Mg(2+)</name>
        <dbReference type="ChEBI" id="CHEBI:18420"/>
    </cofactor>
</comment>
<dbReference type="EMBL" id="JAYMYJ010000112">
    <property type="protein sequence ID" value="MEB4591838.1"/>
    <property type="molecule type" value="Genomic_DNA"/>
</dbReference>
<dbReference type="InterPro" id="IPR050556">
    <property type="entry name" value="Type_II_TA_system_RNase"/>
</dbReference>
<evidence type="ECO:0000256" key="1">
    <source>
        <dbReference type="ARBA" id="ARBA00001946"/>
    </source>
</evidence>
<dbReference type="RefSeq" id="WP_324695750.1">
    <property type="nucleotide sequence ID" value="NZ_JAYMYJ010000112.1"/>
</dbReference>